<dbReference type="Proteomes" id="UP001501671">
    <property type="component" value="Unassembled WGS sequence"/>
</dbReference>
<dbReference type="NCBIfam" id="NF038228">
    <property type="entry name" value="IcmH_DotU_IVB"/>
    <property type="match status" value="1"/>
</dbReference>
<feature type="domain" description="OmpA-like" evidence="4">
    <location>
        <begin position="320"/>
        <end position="439"/>
    </location>
</feature>
<feature type="transmembrane region" description="Helical" evidence="3">
    <location>
        <begin position="245"/>
        <end position="265"/>
    </location>
</feature>
<dbReference type="RefSeq" id="WP_345249869.1">
    <property type="nucleotide sequence ID" value="NZ_BAABFO010000011.1"/>
</dbReference>
<evidence type="ECO:0000313" key="5">
    <source>
        <dbReference type="EMBL" id="GAA4333566.1"/>
    </source>
</evidence>
<dbReference type="SUPFAM" id="SSF103088">
    <property type="entry name" value="OmpA-like"/>
    <property type="match status" value="1"/>
</dbReference>
<dbReference type="Gene3D" id="1.25.40.590">
    <property type="entry name" value="Type IV / VI secretion system, DotU"/>
    <property type="match status" value="1"/>
</dbReference>
<feature type="region of interest" description="Disordered" evidence="2">
    <location>
        <begin position="1"/>
        <end position="46"/>
    </location>
</feature>
<dbReference type="PANTHER" id="PTHR38033:SF1">
    <property type="entry name" value="DOTU FAMILY TYPE IV_VI SECRETION SYSTEM PROTEIN"/>
    <property type="match status" value="1"/>
</dbReference>
<evidence type="ECO:0000256" key="1">
    <source>
        <dbReference type="PROSITE-ProRule" id="PRU00473"/>
    </source>
</evidence>
<dbReference type="Pfam" id="PF00691">
    <property type="entry name" value="OmpA"/>
    <property type="match status" value="1"/>
</dbReference>
<evidence type="ECO:0000259" key="4">
    <source>
        <dbReference type="PROSITE" id="PS51123"/>
    </source>
</evidence>
<dbReference type="Pfam" id="PF09850">
    <property type="entry name" value="DotU"/>
    <property type="match status" value="1"/>
</dbReference>
<dbReference type="InterPro" id="IPR038522">
    <property type="entry name" value="T4/T6SS_DotU_sf"/>
</dbReference>
<dbReference type="InterPro" id="IPR017733">
    <property type="entry name" value="OmpA-like_dom_proteobacteria"/>
</dbReference>
<dbReference type="NCBIfam" id="TIGR03349">
    <property type="entry name" value="IV_VI_DotU"/>
    <property type="match status" value="1"/>
</dbReference>
<dbReference type="CDD" id="cd07185">
    <property type="entry name" value="OmpA_C-like"/>
    <property type="match status" value="1"/>
</dbReference>
<dbReference type="EMBL" id="BAABFO010000011">
    <property type="protein sequence ID" value="GAA4333566.1"/>
    <property type="molecule type" value="Genomic_DNA"/>
</dbReference>
<evidence type="ECO:0000256" key="3">
    <source>
        <dbReference type="SAM" id="Phobius"/>
    </source>
</evidence>
<dbReference type="NCBIfam" id="NF005444">
    <property type="entry name" value="PRK07033.1"/>
    <property type="match status" value="1"/>
</dbReference>
<protein>
    <submittedName>
        <fullName evidence="5">DotU family type VI secretion system protein</fullName>
    </submittedName>
</protein>
<sequence>MTQKPGGDPFAAFESDRTLIKPRPGGRATNAAAPAAPPRAAPPAADAPALGLDQLFGLGGGINPLIDAAQPLLQLAVQIRAMPGCPDPAALRQRIAQMIRRFEREAASGPRAALPEHVVAARYVLCTFLDEAVAGTPWGAGTWSEQSLLVMFHNETWGGEKVFQLLSRLAQNPARHLPMLELVYAVLSLGFEGRYRVDDNGRQQVATVRERLYRMIRKERGEPEPELSPQWQGVATQRRRVTDALPVWVVASLAAVLLAGLYFVLDFALNGRSDQAFSAIAAVRTPPPPPTVVRQAPKPRLAQLLATDIRAGVLAVNDEVDRSIVTLRGDGLFASGSADVSEALKPTLARIGEALASLPGRVEVTGHTDNVPIRSARYPSNWHLSQDRAASVAALLGRYVDPSRIKATGKADTEPVAPNDSAAGRSRNRRVEVVLAVEPAGAQITAAKP</sequence>
<organism evidence="5 6">
    <name type="scientific">Pigmentiphaga soli</name>
    <dbReference type="NCBI Taxonomy" id="1007095"/>
    <lineage>
        <taxon>Bacteria</taxon>
        <taxon>Pseudomonadati</taxon>
        <taxon>Pseudomonadota</taxon>
        <taxon>Betaproteobacteria</taxon>
        <taxon>Burkholderiales</taxon>
        <taxon>Alcaligenaceae</taxon>
        <taxon>Pigmentiphaga</taxon>
    </lineage>
</organism>
<dbReference type="InterPro" id="IPR036737">
    <property type="entry name" value="OmpA-like_sf"/>
</dbReference>
<dbReference type="InterPro" id="IPR017732">
    <property type="entry name" value="T4/T6SS_DotU"/>
</dbReference>
<dbReference type="InterPro" id="IPR006665">
    <property type="entry name" value="OmpA-like"/>
</dbReference>
<evidence type="ECO:0000256" key="2">
    <source>
        <dbReference type="SAM" id="MobiDB-lite"/>
    </source>
</evidence>
<gene>
    <name evidence="5" type="ORF">GCM10023144_24950</name>
</gene>
<dbReference type="PANTHER" id="PTHR38033">
    <property type="entry name" value="MEMBRANE PROTEIN-RELATED"/>
    <property type="match status" value="1"/>
</dbReference>
<keyword evidence="6" id="KW-1185">Reference proteome</keyword>
<dbReference type="PROSITE" id="PS51123">
    <property type="entry name" value="OMPA_2"/>
    <property type="match status" value="1"/>
</dbReference>
<keyword evidence="1 3" id="KW-0472">Membrane</keyword>
<evidence type="ECO:0000313" key="6">
    <source>
        <dbReference type="Proteomes" id="UP001501671"/>
    </source>
</evidence>
<reference evidence="6" key="1">
    <citation type="journal article" date="2019" name="Int. J. Syst. Evol. Microbiol.">
        <title>The Global Catalogue of Microorganisms (GCM) 10K type strain sequencing project: providing services to taxonomists for standard genome sequencing and annotation.</title>
        <authorList>
            <consortium name="The Broad Institute Genomics Platform"/>
            <consortium name="The Broad Institute Genome Sequencing Center for Infectious Disease"/>
            <person name="Wu L."/>
            <person name="Ma J."/>
        </authorList>
    </citation>
    <scope>NUCLEOTIDE SEQUENCE [LARGE SCALE GENOMIC DNA]</scope>
    <source>
        <strain evidence="6">JCM 17666</strain>
    </source>
</reference>
<keyword evidence="3" id="KW-0812">Transmembrane</keyword>
<comment type="caution">
    <text evidence="5">The sequence shown here is derived from an EMBL/GenBank/DDBJ whole genome shotgun (WGS) entry which is preliminary data.</text>
</comment>
<keyword evidence="3" id="KW-1133">Transmembrane helix</keyword>
<feature type="region of interest" description="Disordered" evidence="2">
    <location>
        <begin position="406"/>
        <end position="429"/>
    </location>
</feature>
<feature type="compositionally biased region" description="Low complexity" evidence="2">
    <location>
        <begin position="22"/>
        <end position="34"/>
    </location>
</feature>
<accession>A0ABP8H2N4</accession>
<name>A0ABP8H2N4_9BURK</name>
<dbReference type="NCBIfam" id="TIGR03350">
    <property type="entry name" value="type_VI_ompA"/>
    <property type="match status" value="1"/>
</dbReference>
<dbReference type="Gene3D" id="3.30.1330.60">
    <property type="entry name" value="OmpA-like domain"/>
    <property type="match status" value="1"/>
</dbReference>
<proteinExistence type="predicted"/>